<dbReference type="Gene3D" id="1.25.40.10">
    <property type="entry name" value="Tetratricopeptide repeat domain"/>
    <property type="match status" value="1"/>
</dbReference>
<keyword evidence="1" id="KW-0808">Transferase</keyword>
<sequence>MEQLKQLRQQLNAAMHRRDISTALQVADKICSYTTATEQDYEMVLSMYSQTTHYDNLKSATKLAIHAFPSNASFYYTYYQALRFFRETESAKNALQEAIRLAPNQAEWQLDLGNWYREHGEFDAAIKVFERVIKTTPHLYKTYWYLSSIQPILNSDALALLKKMFAQENVNQSDAKTYIGYALFNHYHAQQAHEKAFHYLTVAAEHRKSLAPFNINKERADTNALLDIFNKSYIKSNLPAVDLKTDSKPIFICGLPRSGTTLCEQILSSHSEVTGGDEIFAFSEAVASIVEENNVTSPYPALFKELDKGHYHEIAQNYLYRTTYLQNTPLFTDKMLLNYKVVGAILLAFQQSKLVFCTRDPMDTLFACYRQILGSGNQYSYCLDQMSDMIVMYHQLLKHWQKLFPQRVFHLQYEQLVEHPERTIKALVASAELDWQTQCLHFYENERPVHTLSNTQVRKPINKQHVASWKCYQKQLQKYHEKFVEKGLYTF</sequence>
<dbReference type="RefSeq" id="WP_093332154.1">
    <property type="nucleotide sequence ID" value="NZ_AP027363.1"/>
</dbReference>
<dbReference type="Pfam" id="PF13469">
    <property type="entry name" value="Sulfotransfer_3"/>
    <property type="match status" value="1"/>
</dbReference>
<name>A0A1I0HUC3_THASX</name>
<evidence type="ECO:0000313" key="4">
    <source>
        <dbReference type="Proteomes" id="UP000199308"/>
    </source>
</evidence>
<organism evidence="3 4">
    <name type="scientific">Thalassotalea agarivorans</name>
    <name type="common">Thalassomonas agarivorans</name>
    <dbReference type="NCBI Taxonomy" id="349064"/>
    <lineage>
        <taxon>Bacteria</taxon>
        <taxon>Pseudomonadati</taxon>
        <taxon>Pseudomonadota</taxon>
        <taxon>Gammaproteobacteria</taxon>
        <taxon>Alteromonadales</taxon>
        <taxon>Colwelliaceae</taxon>
        <taxon>Thalassotalea</taxon>
    </lineage>
</organism>
<dbReference type="Proteomes" id="UP000199308">
    <property type="component" value="Unassembled WGS sequence"/>
</dbReference>
<evidence type="ECO:0000256" key="2">
    <source>
        <dbReference type="PROSITE-ProRule" id="PRU00339"/>
    </source>
</evidence>
<keyword evidence="2" id="KW-0802">TPR repeat</keyword>
<evidence type="ECO:0000313" key="3">
    <source>
        <dbReference type="EMBL" id="SET87656.1"/>
    </source>
</evidence>
<dbReference type="STRING" id="349064.SAMN05660429_02939"/>
<dbReference type="InterPro" id="IPR027417">
    <property type="entry name" value="P-loop_NTPase"/>
</dbReference>
<proteinExistence type="predicted"/>
<dbReference type="PANTHER" id="PTHR12788:SF10">
    <property type="entry name" value="PROTEIN-TYROSINE SULFOTRANSFERASE"/>
    <property type="match status" value="1"/>
</dbReference>
<dbReference type="InterPro" id="IPR011990">
    <property type="entry name" value="TPR-like_helical_dom_sf"/>
</dbReference>
<dbReference type="AlphaFoldDB" id="A0A1I0HUC3"/>
<keyword evidence="4" id="KW-1185">Reference proteome</keyword>
<dbReference type="PROSITE" id="PS50005">
    <property type="entry name" value="TPR"/>
    <property type="match status" value="1"/>
</dbReference>
<feature type="repeat" description="TPR" evidence="2">
    <location>
        <begin position="106"/>
        <end position="139"/>
    </location>
</feature>
<dbReference type="InterPro" id="IPR019734">
    <property type="entry name" value="TPR_rpt"/>
</dbReference>
<dbReference type="InterPro" id="IPR026634">
    <property type="entry name" value="TPST-like"/>
</dbReference>
<dbReference type="GO" id="GO:0008476">
    <property type="term" value="F:protein-tyrosine sulfotransferase activity"/>
    <property type="evidence" value="ECO:0007669"/>
    <property type="project" value="InterPro"/>
</dbReference>
<evidence type="ECO:0000256" key="1">
    <source>
        <dbReference type="ARBA" id="ARBA00022679"/>
    </source>
</evidence>
<dbReference type="PANTHER" id="PTHR12788">
    <property type="entry name" value="PROTEIN-TYROSINE SULFOTRANSFERASE 2"/>
    <property type="match status" value="1"/>
</dbReference>
<dbReference type="Gene3D" id="3.40.50.300">
    <property type="entry name" value="P-loop containing nucleotide triphosphate hydrolases"/>
    <property type="match status" value="1"/>
</dbReference>
<dbReference type="OrthoDB" id="9815894at2"/>
<dbReference type="SUPFAM" id="SSF52540">
    <property type="entry name" value="P-loop containing nucleoside triphosphate hydrolases"/>
    <property type="match status" value="1"/>
</dbReference>
<reference evidence="3 4" key="1">
    <citation type="submission" date="2016-10" db="EMBL/GenBank/DDBJ databases">
        <authorList>
            <person name="de Groot N.N."/>
        </authorList>
    </citation>
    <scope>NUCLEOTIDE SEQUENCE [LARGE SCALE GENOMIC DNA]</scope>
    <source>
        <strain evidence="3 4">DSM 19706</strain>
    </source>
</reference>
<dbReference type="EMBL" id="FOHK01000018">
    <property type="protein sequence ID" value="SET87656.1"/>
    <property type="molecule type" value="Genomic_DNA"/>
</dbReference>
<gene>
    <name evidence="3" type="ORF">SAMN05660429_02939</name>
</gene>
<protein>
    <submittedName>
        <fullName evidence="3">Tetratricopeptide repeat-containing protein</fullName>
    </submittedName>
</protein>
<accession>A0A1I0HUC3</accession>
<dbReference type="SUPFAM" id="SSF48452">
    <property type="entry name" value="TPR-like"/>
    <property type="match status" value="1"/>
</dbReference>